<name>A0A2H0R468_9BACT</name>
<dbReference type="Proteomes" id="UP000230232">
    <property type="component" value="Unassembled WGS sequence"/>
</dbReference>
<proteinExistence type="predicted"/>
<dbReference type="InterPro" id="IPR000771">
    <property type="entry name" value="FBA_II"/>
</dbReference>
<dbReference type="AlphaFoldDB" id="A0A2H0R468"/>
<dbReference type="GO" id="GO:0005975">
    <property type="term" value="P:carbohydrate metabolic process"/>
    <property type="evidence" value="ECO:0007669"/>
    <property type="project" value="InterPro"/>
</dbReference>
<feature type="non-terminal residue" evidence="1">
    <location>
        <position position="1"/>
    </location>
</feature>
<dbReference type="GO" id="GO:0016832">
    <property type="term" value="F:aldehyde-lyase activity"/>
    <property type="evidence" value="ECO:0007669"/>
    <property type="project" value="InterPro"/>
</dbReference>
<dbReference type="SUPFAM" id="SSF51569">
    <property type="entry name" value="Aldolase"/>
    <property type="match status" value="1"/>
</dbReference>
<sequence length="61" mass="6576">AISAGVTNVHINTEIRVAYRQGLDKALGDDPSLTTPYKFLAPAMAGMAKVAEEKLRIFSNL</sequence>
<evidence type="ECO:0000313" key="1">
    <source>
        <dbReference type="EMBL" id="PIR41307.1"/>
    </source>
</evidence>
<dbReference type="Gene3D" id="3.20.20.70">
    <property type="entry name" value="Aldolase class I"/>
    <property type="match status" value="1"/>
</dbReference>
<accession>A0A2H0R468</accession>
<evidence type="ECO:0000313" key="2">
    <source>
        <dbReference type="Proteomes" id="UP000230232"/>
    </source>
</evidence>
<dbReference type="GO" id="GO:0008270">
    <property type="term" value="F:zinc ion binding"/>
    <property type="evidence" value="ECO:0007669"/>
    <property type="project" value="InterPro"/>
</dbReference>
<organism evidence="1 2">
    <name type="scientific">Candidatus Yanofskybacteria bacterium CG10_big_fil_rev_8_21_14_0_10_46_23</name>
    <dbReference type="NCBI Taxonomy" id="1975098"/>
    <lineage>
        <taxon>Bacteria</taxon>
        <taxon>Candidatus Yanofskyibacteriota</taxon>
    </lineage>
</organism>
<gene>
    <name evidence="1" type="ORF">COV31_01845</name>
</gene>
<dbReference type="Pfam" id="PF01116">
    <property type="entry name" value="F_bP_aldolase"/>
    <property type="match status" value="1"/>
</dbReference>
<protein>
    <submittedName>
        <fullName evidence="1">Tagatose-bisphosphate aldolase</fullName>
    </submittedName>
</protein>
<comment type="caution">
    <text evidence="1">The sequence shown here is derived from an EMBL/GenBank/DDBJ whole genome shotgun (WGS) entry which is preliminary data.</text>
</comment>
<dbReference type="InterPro" id="IPR013785">
    <property type="entry name" value="Aldolase_TIM"/>
</dbReference>
<dbReference type="EMBL" id="PCXO01000008">
    <property type="protein sequence ID" value="PIR41307.1"/>
    <property type="molecule type" value="Genomic_DNA"/>
</dbReference>
<reference evidence="1 2" key="1">
    <citation type="submission" date="2017-09" db="EMBL/GenBank/DDBJ databases">
        <title>Depth-based differentiation of microbial function through sediment-hosted aquifers and enrichment of novel symbionts in the deep terrestrial subsurface.</title>
        <authorList>
            <person name="Probst A.J."/>
            <person name="Ladd B."/>
            <person name="Jarett J.K."/>
            <person name="Geller-Mcgrath D.E."/>
            <person name="Sieber C.M."/>
            <person name="Emerson J.B."/>
            <person name="Anantharaman K."/>
            <person name="Thomas B.C."/>
            <person name="Malmstrom R."/>
            <person name="Stieglmeier M."/>
            <person name="Klingl A."/>
            <person name="Woyke T."/>
            <person name="Ryan C.M."/>
            <person name="Banfield J.F."/>
        </authorList>
    </citation>
    <scope>NUCLEOTIDE SEQUENCE [LARGE SCALE GENOMIC DNA]</scope>
    <source>
        <strain evidence="1">CG10_big_fil_rev_8_21_14_0_10_46_23</strain>
    </source>
</reference>